<name>A0A9P6BYT6_9AGAR</name>
<dbReference type="InterPro" id="IPR006076">
    <property type="entry name" value="FAD-dep_OxRdtase"/>
</dbReference>
<keyword evidence="4 6" id="KW-0274">FAD</keyword>
<dbReference type="AlphaFoldDB" id="A0A9P6BYT6"/>
<dbReference type="PANTHER" id="PTHR11530">
    <property type="entry name" value="D-AMINO ACID OXIDASE"/>
    <property type="match status" value="1"/>
</dbReference>
<keyword evidence="3" id="KW-0285">Flavoprotein</keyword>
<dbReference type="Gene3D" id="3.30.9.10">
    <property type="entry name" value="D-Amino Acid Oxidase, subunit A, domain 2"/>
    <property type="match status" value="1"/>
</dbReference>
<evidence type="ECO:0000313" key="9">
    <source>
        <dbReference type="Proteomes" id="UP000807342"/>
    </source>
</evidence>
<dbReference type="Pfam" id="PF01266">
    <property type="entry name" value="DAO"/>
    <property type="match status" value="1"/>
</dbReference>
<feature type="binding site" evidence="6">
    <location>
        <position position="249"/>
    </location>
    <ligand>
        <name>D-dopa</name>
        <dbReference type="ChEBI" id="CHEBI:149689"/>
    </ligand>
</feature>
<evidence type="ECO:0000313" key="8">
    <source>
        <dbReference type="EMBL" id="KAF9442840.1"/>
    </source>
</evidence>
<evidence type="ECO:0000256" key="2">
    <source>
        <dbReference type="ARBA" id="ARBA00006730"/>
    </source>
</evidence>
<protein>
    <submittedName>
        <fullName evidence="8">D-aspartate oxidase</fullName>
    </submittedName>
</protein>
<evidence type="ECO:0000256" key="1">
    <source>
        <dbReference type="ARBA" id="ARBA00001974"/>
    </source>
</evidence>
<keyword evidence="5" id="KW-0560">Oxidoreductase</keyword>
<dbReference type="PANTHER" id="PTHR11530:SF11">
    <property type="entry name" value="D-ASPARTATE OXIDASE"/>
    <property type="match status" value="1"/>
</dbReference>
<dbReference type="GO" id="GO:0071949">
    <property type="term" value="F:FAD binding"/>
    <property type="evidence" value="ECO:0007669"/>
    <property type="project" value="InterPro"/>
</dbReference>
<keyword evidence="9" id="KW-1185">Reference proteome</keyword>
<dbReference type="EMBL" id="MU151560">
    <property type="protein sequence ID" value="KAF9442840.1"/>
    <property type="molecule type" value="Genomic_DNA"/>
</dbReference>
<organism evidence="8 9">
    <name type="scientific">Macrolepiota fuliginosa MF-IS2</name>
    <dbReference type="NCBI Taxonomy" id="1400762"/>
    <lineage>
        <taxon>Eukaryota</taxon>
        <taxon>Fungi</taxon>
        <taxon>Dikarya</taxon>
        <taxon>Basidiomycota</taxon>
        <taxon>Agaricomycotina</taxon>
        <taxon>Agaricomycetes</taxon>
        <taxon>Agaricomycetidae</taxon>
        <taxon>Agaricales</taxon>
        <taxon>Agaricineae</taxon>
        <taxon>Agaricaceae</taxon>
        <taxon>Macrolepiota</taxon>
    </lineage>
</organism>
<dbReference type="InterPro" id="IPR023209">
    <property type="entry name" value="DAO"/>
</dbReference>
<dbReference type="Gene3D" id="3.40.50.720">
    <property type="entry name" value="NAD(P)-binding Rossmann-like Domain"/>
    <property type="match status" value="1"/>
</dbReference>
<feature type="non-terminal residue" evidence="8">
    <location>
        <position position="1"/>
    </location>
</feature>
<evidence type="ECO:0000256" key="4">
    <source>
        <dbReference type="ARBA" id="ARBA00022827"/>
    </source>
</evidence>
<gene>
    <name evidence="8" type="ORF">P691DRAFT_680716</name>
</gene>
<comment type="cofactor">
    <cofactor evidence="1 6">
        <name>FAD</name>
        <dbReference type="ChEBI" id="CHEBI:57692"/>
    </cofactor>
</comment>
<accession>A0A9P6BYT6</accession>
<dbReference type="Proteomes" id="UP000807342">
    <property type="component" value="Unassembled WGS sequence"/>
</dbReference>
<feature type="binding site" evidence="6">
    <location>
        <position position="199"/>
    </location>
    <ligand>
        <name>FAD</name>
        <dbReference type="ChEBI" id="CHEBI:57692"/>
    </ligand>
</feature>
<dbReference type="SUPFAM" id="SSF51971">
    <property type="entry name" value="Nucleotide-binding domain"/>
    <property type="match status" value="1"/>
</dbReference>
<feature type="binding site" evidence="6">
    <location>
        <position position="165"/>
    </location>
    <ligand>
        <name>FAD</name>
        <dbReference type="ChEBI" id="CHEBI:57692"/>
    </ligand>
</feature>
<evidence type="ECO:0000259" key="7">
    <source>
        <dbReference type="Pfam" id="PF01266"/>
    </source>
</evidence>
<dbReference type="GO" id="GO:0003884">
    <property type="term" value="F:D-amino-acid oxidase activity"/>
    <property type="evidence" value="ECO:0007669"/>
    <property type="project" value="InterPro"/>
</dbReference>
<comment type="similarity">
    <text evidence="2">Belongs to the DAMOX/DASOX family.</text>
</comment>
<feature type="domain" description="FAD dependent oxidoreductase" evidence="7">
    <location>
        <begin position="1"/>
        <end position="380"/>
    </location>
</feature>
<comment type="caution">
    <text evidence="8">The sequence shown here is derived from an EMBL/GenBank/DDBJ whole genome shotgun (WGS) entry which is preliminary data.</text>
</comment>
<feature type="binding site" evidence="6">
    <location>
        <position position="320"/>
    </location>
    <ligand>
        <name>D-dopa</name>
        <dbReference type="ChEBI" id="CHEBI:149689"/>
    </ligand>
</feature>
<evidence type="ECO:0000256" key="6">
    <source>
        <dbReference type="PIRSR" id="PIRSR000189-1"/>
    </source>
</evidence>
<feature type="binding site" evidence="6">
    <location>
        <position position="364"/>
    </location>
    <ligand>
        <name>D-dopa</name>
        <dbReference type="ChEBI" id="CHEBI:149689"/>
    </ligand>
</feature>
<reference evidence="8" key="1">
    <citation type="submission" date="2020-11" db="EMBL/GenBank/DDBJ databases">
        <authorList>
            <consortium name="DOE Joint Genome Institute"/>
            <person name="Ahrendt S."/>
            <person name="Riley R."/>
            <person name="Andreopoulos W."/>
            <person name="Labutti K."/>
            <person name="Pangilinan J."/>
            <person name="Ruiz-Duenas F.J."/>
            <person name="Barrasa J.M."/>
            <person name="Sanchez-Garcia M."/>
            <person name="Camarero S."/>
            <person name="Miyauchi S."/>
            <person name="Serrano A."/>
            <person name="Linde D."/>
            <person name="Babiker R."/>
            <person name="Drula E."/>
            <person name="Ayuso-Fernandez I."/>
            <person name="Pacheco R."/>
            <person name="Padilla G."/>
            <person name="Ferreira P."/>
            <person name="Barriuso J."/>
            <person name="Kellner H."/>
            <person name="Castanera R."/>
            <person name="Alfaro M."/>
            <person name="Ramirez L."/>
            <person name="Pisabarro A.G."/>
            <person name="Kuo A."/>
            <person name="Tritt A."/>
            <person name="Lipzen A."/>
            <person name="He G."/>
            <person name="Yan M."/>
            <person name="Ng V."/>
            <person name="Cullen D."/>
            <person name="Martin F."/>
            <person name="Rosso M.-N."/>
            <person name="Henrissat B."/>
            <person name="Hibbett D."/>
            <person name="Martinez A.T."/>
            <person name="Grigoriev I.V."/>
        </authorList>
    </citation>
    <scope>NUCLEOTIDE SEQUENCE</scope>
    <source>
        <strain evidence="8">MF-IS2</strain>
    </source>
</reference>
<sequence length="388" mass="43119">GVVGLTTALEIQQRGQGKYRVTVVADAFPGDPGTGVKYTSQWAGAHHVYNTRDRKKYPNDELYRYEKDTFKTLWELSEPGTETEECFLRMPQTEHFYYDRITENAPGPEPLEEMPFYQEIPKQNLPPSAHSGCTFHTISIDTPIYLNWLFMRFVGLGGRTVRGHVQHLSQIVEGGIGIFSDRYATGHGRRKVDAVIVCTGLATRFLGGVEDLNMYPLRGQTVIVRAPWVRSGITASGGKDENGEEVVTYVIPRRSSDVIIGGTRVADDWYPHPREETITSILTRALELCPQLAPPEVRATRVPTLDDLLSHVVGQGCGFRPGRKEGIRLASEWWDAKGKVSDDAANTENGEGTALVVYNYGHAGYGYQSSWGTARKAADLLEEGLKDI</sequence>
<dbReference type="SUPFAM" id="SSF54373">
    <property type="entry name" value="FAD-linked reductases, C-terminal domain"/>
    <property type="match status" value="1"/>
</dbReference>
<dbReference type="GO" id="GO:0019478">
    <property type="term" value="P:D-amino acid catabolic process"/>
    <property type="evidence" value="ECO:0007669"/>
    <property type="project" value="TreeGrafter"/>
</dbReference>
<evidence type="ECO:0000256" key="3">
    <source>
        <dbReference type="ARBA" id="ARBA00022630"/>
    </source>
</evidence>
<proteinExistence type="inferred from homology"/>
<dbReference type="PIRSF" id="PIRSF000189">
    <property type="entry name" value="D-aa_oxidase"/>
    <property type="match status" value="1"/>
</dbReference>
<feature type="binding site" evidence="6">
    <location>
        <begin position="39"/>
        <end position="40"/>
    </location>
    <ligand>
        <name>FAD</name>
        <dbReference type="ChEBI" id="CHEBI:57692"/>
    </ligand>
</feature>
<dbReference type="GO" id="GO:0005737">
    <property type="term" value="C:cytoplasm"/>
    <property type="evidence" value="ECO:0007669"/>
    <property type="project" value="TreeGrafter"/>
</dbReference>
<evidence type="ECO:0000256" key="5">
    <source>
        <dbReference type="ARBA" id="ARBA00023002"/>
    </source>
</evidence>
<dbReference type="OrthoDB" id="2015447at2759"/>